<evidence type="ECO:0000256" key="5">
    <source>
        <dbReference type="ARBA" id="ARBA00017935"/>
    </source>
</evidence>
<keyword evidence="6 9" id="KW-0808">Transferase</keyword>
<dbReference type="InterPro" id="IPR000182">
    <property type="entry name" value="GNAT_dom"/>
</dbReference>
<evidence type="ECO:0000259" key="11">
    <source>
        <dbReference type="PROSITE" id="PS51186"/>
    </source>
</evidence>
<dbReference type="Pfam" id="PF00583">
    <property type="entry name" value="Acetyltransf_1"/>
    <property type="match status" value="1"/>
</dbReference>
<keyword evidence="7 9" id="KW-0012">Acyltransferase</keyword>
<dbReference type="EMBL" id="CP120983">
    <property type="protein sequence ID" value="WLQ68081.1"/>
    <property type="molecule type" value="Genomic_DNA"/>
</dbReference>
<evidence type="ECO:0000256" key="1">
    <source>
        <dbReference type="ARBA" id="ARBA00003741"/>
    </source>
</evidence>
<feature type="domain" description="N-acetyltransferase" evidence="11">
    <location>
        <begin position="1"/>
        <end position="164"/>
    </location>
</feature>
<dbReference type="RefSeq" id="WP_147962019.1">
    <property type="nucleotide sequence ID" value="NZ_CP120983.1"/>
</dbReference>
<evidence type="ECO:0000256" key="7">
    <source>
        <dbReference type="ARBA" id="ARBA00023315"/>
    </source>
</evidence>
<evidence type="ECO:0000256" key="2">
    <source>
        <dbReference type="ARBA" id="ARBA00004978"/>
    </source>
</evidence>
<name>A0ABY9JN28_9ACTN</name>
<evidence type="ECO:0000256" key="9">
    <source>
        <dbReference type="RuleBase" id="RU365045"/>
    </source>
</evidence>
<comment type="similarity">
    <text evidence="3 9">Belongs to the acetyltransferase family. EctA subfamily.</text>
</comment>
<gene>
    <name evidence="9 12" type="primary">ectA</name>
    <name evidence="12" type="ORF">P8A20_32945</name>
</gene>
<comment type="catalytic activity">
    <reaction evidence="8 9">
        <text>L-2,4-diaminobutanoate + acetyl-CoA = (2S)-4-acetamido-2-aminobutanoate + CoA + H(+)</text>
        <dbReference type="Rhea" id="RHEA:16901"/>
        <dbReference type="ChEBI" id="CHEBI:15378"/>
        <dbReference type="ChEBI" id="CHEBI:57287"/>
        <dbReference type="ChEBI" id="CHEBI:57288"/>
        <dbReference type="ChEBI" id="CHEBI:58761"/>
        <dbReference type="ChEBI" id="CHEBI:58929"/>
        <dbReference type="EC" id="2.3.1.178"/>
    </reaction>
</comment>
<sequence>MVRPREQMAEPTIHDGASAWRIARDSRVLDVNSSYSYLLWCRDFAGTSVVARDESGEAVAFVTGYIRPDAPGSLVIWQIAVDDRRRGRGLAGAMLDHLTARLRSRGVLQRMETTISADNDASQRLFLSFAARHGASVERELLFPAGLFPDAHESEHLYRIGPLAQPPASSNETEFSDARRTRSVS</sequence>
<evidence type="ECO:0000256" key="8">
    <source>
        <dbReference type="ARBA" id="ARBA00048924"/>
    </source>
</evidence>
<dbReference type="NCBIfam" id="TIGR02406">
    <property type="entry name" value="ectoine_EctA"/>
    <property type="match status" value="1"/>
</dbReference>
<dbReference type="InterPro" id="IPR016181">
    <property type="entry name" value="Acyl_CoA_acyltransferase"/>
</dbReference>
<comment type="pathway">
    <text evidence="2 9">Amine and polyamine biosynthesis; ectoine biosynthesis; L-ectoine from L-aspartate 4-semialdehyde: step 2/3.</text>
</comment>
<evidence type="ECO:0000256" key="3">
    <source>
        <dbReference type="ARBA" id="ARBA00010712"/>
    </source>
</evidence>
<dbReference type="CDD" id="cd04301">
    <property type="entry name" value="NAT_SF"/>
    <property type="match status" value="1"/>
</dbReference>
<dbReference type="GO" id="GO:0033816">
    <property type="term" value="F:diaminobutyrate acetyltransferase activity"/>
    <property type="evidence" value="ECO:0007669"/>
    <property type="project" value="UniProtKB-EC"/>
</dbReference>
<evidence type="ECO:0000313" key="13">
    <source>
        <dbReference type="Proteomes" id="UP001224433"/>
    </source>
</evidence>
<feature type="region of interest" description="Disordered" evidence="10">
    <location>
        <begin position="162"/>
        <end position="185"/>
    </location>
</feature>
<evidence type="ECO:0000256" key="10">
    <source>
        <dbReference type="SAM" id="MobiDB-lite"/>
    </source>
</evidence>
<dbReference type="InterPro" id="IPR012772">
    <property type="entry name" value="Ectoine_EctA"/>
</dbReference>
<evidence type="ECO:0000256" key="6">
    <source>
        <dbReference type="ARBA" id="ARBA00022679"/>
    </source>
</evidence>
<accession>A0ABY9JN28</accession>
<feature type="compositionally biased region" description="Basic and acidic residues" evidence="10">
    <location>
        <begin position="176"/>
        <end position="185"/>
    </location>
</feature>
<dbReference type="EC" id="2.3.1.178" evidence="4 9"/>
<keyword evidence="13" id="KW-1185">Reference proteome</keyword>
<evidence type="ECO:0000256" key="4">
    <source>
        <dbReference type="ARBA" id="ARBA00012355"/>
    </source>
</evidence>
<dbReference type="PROSITE" id="PS51186">
    <property type="entry name" value="GNAT"/>
    <property type="match status" value="1"/>
</dbReference>
<organism evidence="12 13">
    <name type="scientific">Streptomyces glycanivorans</name>
    <dbReference type="NCBI Taxonomy" id="3033808"/>
    <lineage>
        <taxon>Bacteria</taxon>
        <taxon>Bacillati</taxon>
        <taxon>Actinomycetota</taxon>
        <taxon>Actinomycetes</taxon>
        <taxon>Kitasatosporales</taxon>
        <taxon>Streptomycetaceae</taxon>
        <taxon>Streptomyces</taxon>
    </lineage>
</organism>
<dbReference type="SUPFAM" id="SSF55729">
    <property type="entry name" value="Acyl-CoA N-acyltransferases (Nat)"/>
    <property type="match status" value="1"/>
</dbReference>
<proteinExistence type="inferred from homology"/>
<evidence type="ECO:0000313" key="12">
    <source>
        <dbReference type="EMBL" id="WLQ68081.1"/>
    </source>
</evidence>
<comment type="function">
    <text evidence="1 9">Catalyzes the acetylation of L-2,4-diaminobutyrate (DABA) to gamma-N-acetyl-alpha,gamma-diaminobutyric acid (ADABA) with acetyl coenzyme A.</text>
</comment>
<dbReference type="Gene3D" id="3.40.630.30">
    <property type="match status" value="1"/>
</dbReference>
<protein>
    <recommendedName>
        <fullName evidence="5 9">L-2,4-diaminobutyric acid acetyltransferase</fullName>
        <shortName evidence="9">DABA acetyltransferase</shortName>
        <ecNumber evidence="4 9">2.3.1.178</ecNumber>
    </recommendedName>
</protein>
<dbReference type="Proteomes" id="UP001224433">
    <property type="component" value="Chromosome"/>
</dbReference>
<reference evidence="12 13" key="1">
    <citation type="submission" date="2023-03" db="EMBL/GenBank/DDBJ databases">
        <title>Isolation and description of six Streptomyces strains from soil environments, able to metabolize different microbial glucans.</title>
        <authorList>
            <person name="Widen T."/>
            <person name="Larsbrink J."/>
        </authorList>
    </citation>
    <scope>NUCLEOTIDE SEQUENCE [LARGE SCALE GENOMIC DNA]</scope>
    <source>
        <strain evidence="12 13">Alt3</strain>
    </source>
</reference>